<dbReference type="EMBL" id="PPUQ01000005">
    <property type="protein sequence ID" value="RDC39687.1"/>
    <property type="molecule type" value="Genomic_DNA"/>
</dbReference>
<proteinExistence type="predicted"/>
<dbReference type="InterPro" id="IPR010093">
    <property type="entry name" value="SinI_DNA-bd"/>
</dbReference>
<gene>
    <name evidence="2" type="ORF">C1853_05325</name>
</gene>
<accession>A0ABD7GKF5</accession>
<dbReference type="RefSeq" id="WP_114526520.1">
    <property type="nucleotide sequence ID" value="NZ_CABMOO010000006.1"/>
</dbReference>
<dbReference type="NCBIfam" id="TIGR01764">
    <property type="entry name" value="excise"/>
    <property type="match status" value="1"/>
</dbReference>
<comment type="caution">
    <text evidence="2">The sequence shown here is derived from an EMBL/GenBank/DDBJ whole genome shotgun (WGS) entry which is preliminary data.</text>
</comment>
<evidence type="ECO:0000313" key="2">
    <source>
        <dbReference type="EMBL" id="RDC39687.1"/>
    </source>
</evidence>
<dbReference type="AlphaFoldDB" id="A0ABD7GKF5"/>
<dbReference type="Proteomes" id="UP000253915">
    <property type="component" value="Unassembled WGS sequence"/>
</dbReference>
<evidence type="ECO:0000259" key="1">
    <source>
        <dbReference type="Pfam" id="PF12728"/>
    </source>
</evidence>
<sequence length="79" mass="8380">MEPEATASPGLAGKIEHDLSGYDAVMTPDEVSRVLHVTPKCIRDMCASGKLVAVKVGKLWRIPKPALVEYMSGSQAGIA</sequence>
<dbReference type="GeneID" id="69512292"/>
<name>A0ABD7GKF5_EGGLN</name>
<dbReference type="InterPro" id="IPR041657">
    <property type="entry name" value="HTH_17"/>
</dbReference>
<evidence type="ECO:0000313" key="3">
    <source>
        <dbReference type="Proteomes" id="UP000253915"/>
    </source>
</evidence>
<dbReference type="Pfam" id="PF12728">
    <property type="entry name" value="HTH_17"/>
    <property type="match status" value="1"/>
</dbReference>
<protein>
    <recommendedName>
        <fullName evidence="1">Helix-turn-helix domain-containing protein</fullName>
    </recommendedName>
</protein>
<reference evidence="2 3" key="1">
    <citation type="journal article" date="2018" name="Elife">
        <title>Discovery and characterization of a prevalent human gut bacterial enzyme sufficient for the inactivation of a family of plant toxins.</title>
        <authorList>
            <person name="Koppel N."/>
            <person name="Bisanz J.E."/>
            <person name="Pandelia M.E."/>
            <person name="Turnbaugh P.J."/>
            <person name="Balskus E.P."/>
        </authorList>
    </citation>
    <scope>NUCLEOTIDE SEQUENCE [LARGE SCALE GENOMIC DNA]</scope>
    <source>
        <strain evidence="2 3">16A</strain>
    </source>
</reference>
<organism evidence="2 3">
    <name type="scientific">Eggerthella lenta</name>
    <name type="common">Eubacterium lentum</name>
    <dbReference type="NCBI Taxonomy" id="84112"/>
    <lineage>
        <taxon>Bacteria</taxon>
        <taxon>Bacillati</taxon>
        <taxon>Actinomycetota</taxon>
        <taxon>Coriobacteriia</taxon>
        <taxon>Eggerthellales</taxon>
        <taxon>Eggerthellaceae</taxon>
        <taxon>Eggerthella</taxon>
    </lineage>
</organism>
<feature type="domain" description="Helix-turn-helix" evidence="1">
    <location>
        <begin position="25"/>
        <end position="72"/>
    </location>
</feature>